<gene>
    <name evidence="1" type="ORF">SAMN05421544_10733</name>
</gene>
<protein>
    <recommendedName>
        <fullName evidence="3">Thioredoxin-like fold domain-containing protein</fullName>
    </recommendedName>
</protein>
<sequence>MFQWCCTQVPLDSLDGIMKREPRYILMNIRSKNCVYCLMQMKRLNKDKDLMRQLNENVYFVEWELEAQPDFSFGGRLFSKNKSAGRYPGEKFIDVYLQEVKGEIGYPLWFVFDKNYNFIYHYFGLLPNKSIMEMVEVLLRQENEK</sequence>
<organism evidence="1 2">
    <name type="scientific">Riemerella columbipharyngis</name>
    <dbReference type="NCBI Taxonomy" id="1071918"/>
    <lineage>
        <taxon>Bacteria</taxon>
        <taxon>Pseudomonadati</taxon>
        <taxon>Bacteroidota</taxon>
        <taxon>Flavobacteriia</taxon>
        <taxon>Flavobacteriales</taxon>
        <taxon>Weeksellaceae</taxon>
        <taxon>Riemerella</taxon>
    </lineage>
</organism>
<dbReference type="AlphaFoldDB" id="A0A1G7C2K4"/>
<evidence type="ECO:0000313" key="1">
    <source>
        <dbReference type="EMBL" id="SDE33594.1"/>
    </source>
</evidence>
<name>A0A1G7C2K4_9FLAO</name>
<keyword evidence="2" id="KW-1185">Reference proteome</keyword>
<evidence type="ECO:0008006" key="3">
    <source>
        <dbReference type="Google" id="ProtNLM"/>
    </source>
</evidence>
<dbReference type="STRING" id="1071918.SAMN05421544_10733"/>
<dbReference type="SUPFAM" id="SSF52833">
    <property type="entry name" value="Thioredoxin-like"/>
    <property type="match status" value="1"/>
</dbReference>
<proteinExistence type="predicted"/>
<dbReference type="EMBL" id="FNAS01000007">
    <property type="protein sequence ID" value="SDE33594.1"/>
    <property type="molecule type" value="Genomic_DNA"/>
</dbReference>
<dbReference type="InterPro" id="IPR036249">
    <property type="entry name" value="Thioredoxin-like_sf"/>
</dbReference>
<dbReference type="Proteomes" id="UP000198517">
    <property type="component" value="Unassembled WGS sequence"/>
</dbReference>
<accession>A0A1G7C2K4</accession>
<dbReference type="Gene3D" id="3.40.30.10">
    <property type="entry name" value="Glutaredoxin"/>
    <property type="match status" value="1"/>
</dbReference>
<evidence type="ECO:0000313" key="2">
    <source>
        <dbReference type="Proteomes" id="UP000198517"/>
    </source>
</evidence>
<reference evidence="1 2" key="1">
    <citation type="submission" date="2016-10" db="EMBL/GenBank/DDBJ databases">
        <authorList>
            <person name="de Groot N.N."/>
        </authorList>
    </citation>
    <scope>NUCLEOTIDE SEQUENCE [LARGE SCALE GENOMIC DNA]</scope>
    <source>
        <strain evidence="1 2">DSM 24015</strain>
    </source>
</reference>